<keyword evidence="5" id="KW-1003">Cell membrane</keyword>
<dbReference type="KEGG" id="ock:EXM22_07765"/>
<comment type="similarity">
    <text evidence="2">Belongs to the FliJ family.</text>
</comment>
<evidence type="ECO:0000256" key="4">
    <source>
        <dbReference type="ARBA" id="ARBA00022448"/>
    </source>
</evidence>
<keyword evidence="6" id="KW-0145">Chemotaxis</keyword>
<keyword evidence="9" id="KW-0472">Membrane</keyword>
<dbReference type="GO" id="GO:0071973">
    <property type="term" value="P:bacterial-type flagellum-dependent cell motility"/>
    <property type="evidence" value="ECO:0007669"/>
    <property type="project" value="InterPro"/>
</dbReference>
<evidence type="ECO:0000313" key="13">
    <source>
        <dbReference type="Proteomes" id="UP000324209"/>
    </source>
</evidence>
<dbReference type="GO" id="GO:0015031">
    <property type="term" value="P:protein transport"/>
    <property type="evidence" value="ECO:0007669"/>
    <property type="project" value="UniProtKB-KW"/>
</dbReference>
<evidence type="ECO:0000256" key="1">
    <source>
        <dbReference type="ARBA" id="ARBA00004413"/>
    </source>
</evidence>
<dbReference type="InterPro" id="IPR053716">
    <property type="entry name" value="Flag_assembly_chemotaxis_eff"/>
</dbReference>
<dbReference type="AlphaFoldDB" id="A0A5C1QLN5"/>
<organism evidence="12 13">
    <name type="scientific">Oceanispirochaeta crateris</name>
    <dbReference type="NCBI Taxonomy" id="2518645"/>
    <lineage>
        <taxon>Bacteria</taxon>
        <taxon>Pseudomonadati</taxon>
        <taxon>Spirochaetota</taxon>
        <taxon>Spirochaetia</taxon>
        <taxon>Spirochaetales</taxon>
        <taxon>Spirochaetaceae</taxon>
        <taxon>Oceanispirochaeta</taxon>
    </lineage>
</organism>
<keyword evidence="12" id="KW-0966">Cell projection</keyword>
<name>A0A5C1QLN5_9SPIO</name>
<protein>
    <recommendedName>
        <fullName evidence="3">Flagellar FliJ protein</fullName>
    </recommendedName>
</protein>
<dbReference type="GO" id="GO:0009288">
    <property type="term" value="C:bacterial-type flagellum"/>
    <property type="evidence" value="ECO:0007669"/>
    <property type="project" value="InterPro"/>
</dbReference>
<sequence>MKRFQFTLDSILELRLEEEQEAEMHLGRAMGEWNHLNEKKMKCMAIRESQSPAVRSEDLLQSGLYYARINQEIHGLQKEMDSREGELEHLRENYRVARSKREGLDKLKEKRKKEHSDIQRRAEAHTLDDLLNNMNRLKQAGD</sequence>
<evidence type="ECO:0000256" key="5">
    <source>
        <dbReference type="ARBA" id="ARBA00022475"/>
    </source>
</evidence>
<accession>A0A5C1QLN5</accession>
<evidence type="ECO:0000256" key="2">
    <source>
        <dbReference type="ARBA" id="ARBA00010004"/>
    </source>
</evidence>
<proteinExistence type="inferred from homology"/>
<dbReference type="RefSeq" id="WP_149485970.1">
    <property type="nucleotide sequence ID" value="NZ_CP036150.1"/>
</dbReference>
<keyword evidence="8" id="KW-0653">Protein transport</keyword>
<dbReference type="OrthoDB" id="9846651at2"/>
<dbReference type="InterPro" id="IPR012823">
    <property type="entry name" value="Flagell_FliJ"/>
</dbReference>
<evidence type="ECO:0000256" key="6">
    <source>
        <dbReference type="ARBA" id="ARBA00022500"/>
    </source>
</evidence>
<keyword evidence="7" id="KW-1005">Bacterial flagellum biogenesis</keyword>
<reference evidence="12 13" key="1">
    <citation type="submission" date="2019-02" db="EMBL/GenBank/DDBJ databases">
        <title>Complete Genome Sequence and Methylome Analysis of free living Spirochaetas.</title>
        <authorList>
            <person name="Fomenkov A."/>
            <person name="Dubinina G."/>
            <person name="Leshcheva N."/>
            <person name="Mikheeva N."/>
            <person name="Grabovich M."/>
            <person name="Vincze T."/>
            <person name="Roberts R.J."/>
        </authorList>
    </citation>
    <scope>NUCLEOTIDE SEQUENCE [LARGE SCALE GENOMIC DNA]</scope>
    <source>
        <strain evidence="12 13">K2</strain>
    </source>
</reference>
<feature type="region of interest" description="Disordered" evidence="11">
    <location>
        <begin position="101"/>
        <end position="121"/>
    </location>
</feature>
<dbReference type="Gene3D" id="1.10.287.1700">
    <property type="match status" value="1"/>
</dbReference>
<dbReference type="GO" id="GO:0044781">
    <property type="term" value="P:bacterial-type flagellum organization"/>
    <property type="evidence" value="ECO:0007669"/>
    <property type="project" value="UniProtKB-KW"/>
</dbReference>
<dbReference type="Pfam" id="PF02050">
    <property type="entry name" value="FliJ"/>
    <property type="match status" value="1"/>
</dbReference>
<dbReference type="GO" id="GO:0006935">
    <property type="term" value="P:chemotaxis"/>
    <property type="evidence" value="ECO:0007669"/>
    <property type="project" value="UniProtKB-KW"/>
</dbReference>
<evidence type="ECO:0000256" key="3">
    <source>
        <dbReference type="ARBA" id="ARBA00020392"/>
    </source>
</evidence>
<evidence type="ECO:0000256" key="8">
    <source>
        <dbReference type="ARBA" id="ARBA00022927"/>
    </source>
</evidence>
<keyword evidence="12" id="KW-0969">Cilium</keyword>
<dbReference type="NCBIfam" id="TIGR02473">
    <property type="entry name" value="flagell_FliJ"/>
    <property type="match status" value="1"/>
</dbReference>
<evidence type="ECO:0000256" key="7">
    <source>
        <dbReference type="ARBA" id="ARBA00022795"/>
    </source>
</evidence>
<evidence type="ECO:0000256" key="10">
    <source>
        <dbReference type="ARBA" id="ARBA00023225"/>
    </source>
</evidence>
<comment type="subcellular location">
    <subcellularLocation>
        <location evidence="1">Cell membrane</location>
        <topology evidence="1">Peripheral membrane protein</topology>
        <orientation evidence="1">Cytoplasmic side</orientation>
    </subcellularLocation>
</comment>
<gene>
    <name evidence="12" type="primary">fliJ</name>
    <name evidence="12" type="ORF">EXM22_07765</name>
</gene>
<keyword evidence="12" id="KW-0282">Flagellum</keyword>
<keyword evidence="13" id="KW-1185">Reference proteome</keyword>
<keyword evidence="4" id="KW-0813">Transport</keyword>
<dbReference type="Proteomes" id="UP000324209">
    <property type="component" value="Chromosome"/>
</dbReference>
<keyword evidence="10" id="KW-1006">Bacterial flagellum protein export</keyword>
<evidence type="ECO:0000256" key="11">
    <source>
        <dbReference type="SAM" id="MobiDB-lite"/>
    </source>
</evidence>
<evidence type="ECO:0000256" key="9">
    <source>
        <dbReference type="ARBA" id="ARBA00023136"/>
    </source>
</evidence>
<dbReference type="EMBL" id="CP036150">
    <property type="protein sequence ID" value="QEN07890.1"/>
    <property type="molecule type" value="Genomic_DNA"/>
</dbReference>
<evidence type="ECO:0000313" key="12">
    <source>
        <dbReference type="EMBL" id="QEN07890.1"/>
    </source>
</evidence>
<dbReference type="GO" id="GO:0005886">
    <property type="term" value="C:plasma membrane"/>
    <property type="evidence" value="ECO:0007669"/>
    <property type="project" value="UniProtKB-SubCell"/>
</dbReference>